<organism evidence="3">
    <name type="scientific">Odontella aurita</name>
    <dbReference type="NCBI Taxonomy" id="265563"/>
    <lineage>
        <taxon>Eukaryota</taxon>
        <taxon>Sar</taxon>
        <taxon>Stramenopiles</taxon>
        <taxon>Ochrophyta</taxon>
        <taxon>Bacillariophyta</taxon>
        <taxon>Mediophyceae</taxon>
        <taxon>Biddulphiophycidae</taxon>
        <taxon>Eupodiscales</taxon>
        <taxon>Odontellaceae</taxon>
        <taxon>Odontella</taxon>
    </lineage>
</organism>
<keyword evidence="2" id="KW-0732">Signal</keyword>
<evidence type="ECO:0000313" key="3">
    <source>
        <dbReference type="EMBL" id="CAE2284401.1"/>
    </source>
</evidence>
<evidence type="ECO:0000256" key="1">
    <source>
        <dbReference type="SAM" id="Phobius"/>
    </source>
</evidence>
<dbReference type="Pfam" id="PF09996">
    <property type="entry name" value="DUF2237"/>
    <property type="match status" value="1"/>
</dbReference>
<keyword evidence="1" id="KW-1133">Transmembrane helix</keyword>
<accession>A0A7S4K584</accession>
<feature type="chain" id="PRO_5031478094" evidence="2">
    <location>
        <begin position="28"/>
        <end position="226"/>
    </location>
</feature>
<proteinExistence type="predicted"/>
<protein>
    <submittedName>
        <fullName evidence="3">Uncharacterized protein</fullName>
    </submittedName>
</protein>
<gene>
    <name evidence="3" type="ORF">OAUR00152_LOCUS39508</name>
</gene>
<dbReference type="EMBL" id="HBKQ01057842">
    <property type="protein sequence ID" value="CAE2284401.1"/>
    <property type="molecule type" value="Transcribed_RNA"/>
</dbReference>
<dbReference type="AlphaFoldDB" id="A0A7S4K584"/>
<evidence type="ECO:0000256" key="2">
    <source>
        <dbReference type="SAM" id="SignalP"/>
    </source>
</evidence>
<sequence>MRDRRRTLFLFGSVAATFLSDTTTTHAYYTNVYGDELRSCSSDGTALTGFTRTGYCVDRNDDAGSHHICIDLSSSTTRGGGNFCDVTGQSDWCDQEAPCHDDADQNCPIWNWCVCQWAFASYLENAGGCDYVQDVVCDAINMEAVEAYRRQSQSKYANALRCIEERCNIQAGRFSLGDALLPSHAFPLTVLLLSALTVAILGLKKWNGTHTHSESDTTDYVSYQAA</sequence>
<dbReference type="InterPro" id="IPR018714">
    <property type="entry name" value="DUF2237"/>
</dbReference>
<keyword evidence="1" id="KW-0812">Transmembrane</keyword>
<keyword evidence="1" id="KW-0472">Membrane</keyword>
<reference evidence="3" key="1">
    <citation type="submission" date="2021-01" db="EMBL/GenBank/DDBJ databases">
        <authorList>
            <person name="Corre E."/>
            <person name="Pelletier E."/>
            <person name="Niang G."/>
            <person name="Scheremetjew M."/>
            <person name="Finn R."/>
            <person name="Kale V."/>
            <person name="Holt S."/>
            <person name="Cochrane G."/>
            <person name="Meng A."/>
            <person name="Brown T."/>
            <person name="Cohen L."/>
        </authorList>
    </citation>
    <scope>NUCLEOTIDE SEQUENCE</scope>
    <source>
        <strain evidence="3">Isolate 1302-5</strain>
    </source>
</reference>
<dbReference type="Gene3D" id="3.30.56.110">
    <property type="entry name" value="Protein of unknown function DUF2237"/>
    <property type="match status" value="1"/>
</dbReference>
<feature type="signal peptide" evidence="2">
    <location>
        <begin position="1"/>
        <end position="27"/>
    </location>
</feature>
<name>A0A7S4K584_9STRA</name>
<feature type="transmembrane region" description="Helical" evidence="1">
    <location>
        <begin position="185"/>
        <end position="203"/>
    </location>
</feature>